<feature type="domain" description="FAD/NAD(P)-binding" evidence="11">
    <location>
        <begin position="381"/>
        <end position="618"/>
    </location>
</feature>
<gene>
    <name evidence="12" type="ORF">ACFO7U_14755</name>
</gene>
<evidence type="ECO:0000256" key="9">
    <source>
        <dbReference type="ARBA" id="ARBA00023014"/>
    </source>
</evidence>
<keyword evidence="9" id="KW-0411">Iron-sulfur</keyword>
<keyword evidence="4" id="KW-0285">Flavoprotein</keyword>
<dbReference type="PANTHER" id="PTHR42917:SF2">
    <property type="entry name" value="2,4-DIENOYL-COA REDUCTASE [(2E)-ENOYL-COA-PRODUCING]"/>
    <property type="match status" value="1"/>
</dbReference>
<sequence>MADTTHFPHAFSPYTIGPLTLRNRLVALPAGTSMALDGVPTHGDEEHFERIAAGGVGLIIGGATVVHPSTTLRSRKLVEAYIDEVVPALTEKAQAVHRHGAKIIGQLCHLGREFIGGESDSPPTAPSAIKTVRDAYPPHELSVEEIADIVRGWATSTANLVRAGYDGAEIHAAHGYLPAQFMSELTNKRTDEYGGSFENRMRFLDEVVAVMRAALPENMVLGVRLSGEEEIPGGMGIDECVQIAEHLAASGAVDYFSITHGTRGKYVKDSSNPDAVAVDSAARVRAATGLPVLVGQRIRDAATADHIVKNGRADLVGMARALIADPDLPEKSRTGRLTEVRGCLGINQDCRAFDPHLHCAVNAEIGRGRHVAFGVPATEPKDVVVIGGGPAGLEAARVAAGRGHRVTVFEAQTELGGTVRVAARSPHRATIFDIVDYLTNEMRRLGVEVNLGARIEPDDLADILEMADHVVVATGSSPGPVPAPTTGAPALVSVDDVLGGTIPDAPGRAAVYDPGDGFWPAYSAAEALLAGGWEVDMITPLTALAHRVPAESVGPLMSRLGAGGARLHVASELSLGDAGAGAAIVPAFGGTPTAIEPDLVVWHTPRAPVDHLARELGLRATVSVIGDCVTPRRISHAIAEGYRVGVEI</sequence>
<accession>A0ABV9PUP3</accession>
<keyword evidence="7" id="KW-0560">Oxidoreductase</keyword>
<dbReference type="InterPro" id="IPR051793">
    <property type="entry name" value="NADH:flavin_oxidoreductase"/>
</dbReference>
<proteinExistence type="inferred from homology"/>
<dbReference type="Gene3D" id="3.50.50.60">
    <property type="entry name" value="FAD/NAD(P)-binding domain"/>
    <property type="match status" value="1"/>
</dbReference>
<dbReference type="PRINTS" id="PR00411">
    <property type="entry name" value="PNDRDTASEI"/>
</dbReference>
<dbReference type="RefSeq" id="WP_344995906.1">
    <property type="nucleotide sequence ID" value="NZ_BAABCD010000053.1"/>
</dbReference>
<dbReference type="Gene3D" id="3.20.20.70">
    <property type="entry name" value="Aldolase class I"/>
    <property type="match status" value="1"/>
</dbReference>
<dbReference type="EMBL" id="JBHSHP010000056">
    <property type="protein sequence ID" value="MFC4756030.1"/>
    <property type="molecule type" value="Genomic_DNA"/>
</dbReference>
<keyword evidence="6" id="KW-0479">Metal-binding</keyword>
<comment type="cofactor">
    <cofactor evidence="1">
        <name>FMN</name>
        <dbReference type="ChEBI" id="CHEBI:58210"/>
    </cofactor>
</comment>
<feature type="domain" description="NADH:flavin oxidoreductase/NADH oxidase N-terminal" evidence="10">
    <location>
        <begin position="11"/>
        <end position="337"/>
    </location>
</feature>
<dbReference type="Gene3D" id="3.40.50.720">
    <property type="entry name" value="NAD(P)-binding Rossmann-like Domain"/>
    <property type="match status" value="1"/>
</dbReference>
<evidence type="ECO:0000256" key="6">
    <source>
        <dbReference type="ARBA" id="ARBA00022723"/>
    </source>
</evidence>
<evidence type="ECO:0000256" key="1">
    <source>
        <dbReference type="ARBA" id="ARBA00001917"/>
    </source>
</evidence>
<dbReference type="Proteomes" id="UP001595836">
    <property type="component" value="Unassembled WGS sequence"/>
</dbReference>
<dbReference type="InterPro" id="IPR001155">
    <property type="entry name" value="OxRdtase_FMN_N"/>
</dbReference>
<evidence type="ECO:0000259" key="10">
    <source>
        <dbReference type="Pfam" id="PF00724"/>
    </source>
</evidence>
<dbReference type="SUPFAM" id="SSF51395">
    <property type="entry name" value="FMN-linked oxidoreductases"/>
    <property type="match status" value="1"/>
</dbReference>
<dbReference type="PANTHER" id="PTHR42917">
    <property type="entry name" value="2,4-DIENOYL-COA REDUCTASE"/>
    <property type="match status" value="1"/>
</dbReference>
<keyword evidence="13" id="KW-1185">Reference proteome</keyword>
<dbReference type="Pfam" id="PF00724">
    <property type="entry name" value="Oxidored_FMN"/>
    <property type="match status" value="1"/>
</dbReference>
<keyword evidence="5" id="KW-0288">FMN</keyword>
<comment type="caution">
    <text evidence="12">The sequence shown here is derived from an EMBL/GenBank/DDBJ whole genome shotgun (WGS) entry which is preliminary data.</text>
</comment>
<dbReference type="InterPro" id="IPR036188">
    <property type="entry name" value="FAD/NAD-bd_sf"/>
</dbReference>
<protein>
    <submittedName>
        <fullName evidence="12">FAD-dependent oxidoreductase</fullName>
    </submittedName>
</protein>
<comment type="cofactor">
    <cofactor evidence="2">
        <name>[4Fe-4S] cluster</name>
        <dbReference type="ChEBI" id="CHEBI:49883"/>
    </cofactor>
</comment>
<evidence type="ECO:0000259" key="11">
    <source>
        <dbReference type="Pfam" id="PF07992"/>
    </source>
</evidence>
<dbReference type="InterPro" id="IPR013785">
    <property type="entry name" value="Aldolase_TIM"/>
</dbReference>
<reference evidence="13" key="1">
    <citation type="journal article" date="2019" name="Int. J. Syst. Evol. Microbiol.">
        <title>The Global Catalogue of Microorganisms (GCM) 10K type strain sequencing project: providing services to taxonomists for standard genome sequencing and annotation.</title>
        <authorList>
            <consortium name="The Broad Institute Genomics Platform"/>
            <consortium name="The Broad Institute Genome Sequencing Center for Infectious Disease"/>
            <person name="Wu L."/>
            <person name="Ma J."/>
        </authorList>
    </citation>
    <scope>NUCLEOTIDE SEQUENCE [LARGE SCALE GENOMIC DNA]</scope>
    <source>
        <strain evidence="13">JCM 11882</strain>
    </source>
</reference>
<evidence type="ECO:0000256" key="8">
    <source>
        <dbReference type="ARBA" id="ARBA00023004"/>
    </source>
</evidence>
<evidence type="ECO:0000256" key="2">
    <source>
        <dbReference type="ARBA" id="ARBA00001966"/>
    </source>
</evidence>
<comment type="similarity">
    <text evidence="3">In the N-terminal section; belongs to the NADH:flavin oxidoreductase/NADH oxidase family.</text>
</comment>
<dbReference type="SUPFAM" id="SSF51905">
    <property type="entry name" value="FAD/NAD(P)-binding domain"/>
    <property type="match status" value="1"/>
</dbReference>
<evidence type="ECO:0000313" key="13">
    <source>
        <dbReference type="Proteomes" id="UP001595836"/>
    </source>
</evidence>
<dbReference type="InterPro" id="IPR023753">
    <property type="entry name" value="FAD/NAD-binding_dom"/>
</dbReference>
<name>A0ABV9PUP3_9ACTN</name>
<evidence type="ECO:0000256" key="5">
    <source>
        <dbReference type="ARBA" id="ARBA00022643"/>
    </source>
</evidence>
<keyword evidence="8" id="KW-0408">Iron</keyword>
<evidence type="ECO:0000313" key="12">
    <source>
        <dbReference type="EMBL" id="MFC4756030.1"/>
    </source>
</evidence>
<organism evidence="12 13">
    <name type="scientific">Dietzia aurantiaca</name>
    <dbReference type="NCBI Taxonomy" id="983873"/>
    <lineage>
        <taxon>Bacteria</taxon>
        <taxon>Bacillati</taxon>
        <taxon>Actinomycetota</taxon>
        <taxon>Actinomycetes</taxon>
        <taxon>Mycobacteriales</taxon>
        <taxon>Dietziaceae</taxon>
        <taxon>Dietzia</taxon>
    </lineage>
</organism>
<dbReference type="Pfam" id="PF07992">
    <property type="entry name" value="Pyr_redox_2"/>
    <property type="match status" value="1"/>
</dbReference>
<evidence type="ECO:0000256" key="4">
    <source>
        <dbReference type="ARBA" id="ARBA00022630"/>
    </source>
</evidence>
<evidence type="ECO:0000256" key="7">
    <source>
        <dbReference type="ARBA" id="ARBA00023002"/>
    </source>
</evidence>
<evidence type="ECO:0000256" key="3">
    <source>
        <dbReference type="ARBA" id="ARBA00011048"/>
    </source>
</evidence>
<dbReference type="SUPFAM" id="SSF51971">
    <property type="entry name" value="Nucleotide-binding domain"/>
    <property type="match status" value="1"/>
</dbReference>
<dbReference type="PRINTS" id="PR00368">
    <property type="entry name" value="FADPNR"/>
</dbReference>